<dbReference type="EMBL" id="FOKU01000010">
    <property type="protein sequence ID" value="SFC37206.1"/>
    <property type="molecule type" value="Genomic_DNA"/>
</dbReference>
<keyword evidence="1" id="KW-0812">Transmembrane</keyword>
<dbReference type="PANTHER" id="PTHR34220:SF7">
    <property type="entry name" value="SENSOR HISTIDINE KINASE YPDA"/>
    <property type="match status" value="1"/>
</dbReference>
<evidence type="ECO:0000313" key="4">
    <source>
        <dbReference type="EMBL" id="SHL49344.1"/>
    </source>
</evidence>
<feature type="transmembrane region" description="Helical" evidence="1">
    <location>
        <begin position="50"/>
        <end position="67"/>
    </location>
</feature>
<gene>
    <name evidence="3" type="ORF">SAMN04487891_1104</name>
    <name evidence="4" type="ORF">SAMN05216293_3560</name>
</gene>
<reference evidence="4 5" key="1">
    <citation type="submission" date="2016-11" db="EMBL/GenBank/DDBJ databases">
        <authorList>
            <person name="Varghese N."/>
            <person name="Submissions S."/>
        </authorList>
    </citation>
    <scope>NUCLEOTIDE SEQUENCE [LARGE SCALE GENOMIC DNA]</scope>
    <source>
        <strain evidence="4 5">CGMCC 1.12174</strain>
        <strain evidence="3 6">DSM 26351</strain>
    </source>
</reference>
<dbReference type="GO" id="GO:0016020">
    <property type="term" value="C:membrane"/>
    <property type="evidence" value="ECO:0007669"/>
    <property type="project" value="InterPro"/>
</dbReference>
<dbReference type="Pfam" id="PF06580">
    <property type="entry name" value="His_kinase"/>
    <property type="match status" value="1"/>
</dbReference>
<name>A0A1M7B342_9FLAO</name>
<keyword evidence="4" id="KW-0808">Transferase</keyword>
<dbReference type="Proteomes" id="UP000184031">
    <property type="component" value="Unassembled WGS sequence"/>
</dbReference>
<feature type="transmembrane region" description="Helical" evidence="1">
    <location>
        <begin position="79"/>
        <end position="97"/>
    </location>
</feature>
<evidence type="ECO:0000259" key="2">
    <source>
        <dbReference type="Pfam" id="PF06580"/>
    </source>
</evidence>
<feature type="transmembrane region" description="Helical" evidence="1">
    <location>
        <begin position="147"/>
        <end position="168"/>
    </location>
</feature>
<keyword evidence="1" id="KW-0472">Membrane</keyword>
<dbReference type="GO" id="GO:0000155">
    <property type="term" value="F:phosphorelay sensor kinase activity"/>
    <property type="evidence" value="ECO:0007669"/>
    <property type="project" value="InterPro"/>
</dbReference>
<accession>A0A1M7B342</accession>
<evidence type="ECO:0000313" key="6">
    <source>
        <dbReference type="Proteomes" id="UP000198940"/>
    </source>
</evidence>
<keyword evidence="6" id="KW-1185">Reference proteome</keyword>
<proteinExistence type="predicted"/>
<dbReference type="SUPFAM" id="SSF55874">
    <property type="entry name" value="ATPase domain of HSP90 chaperone/DNA topoisomerase II/histidine kinase"/>
    <property type="match status" value="1"/>
</dbReference>
<feature type="transmembrane region" description="Helical" evidence="1">
    <location>
        <begin position="106"/>
        <end position="127"/>
    </location>
</feature>
<protein>
    <submittedName>
        <fullName evidence="4">Histidine kinase</fullName>
    </submittedName>
</protein>
<evidence type="ECO:0000256" key="1">
    <source>
        <dbReference type="SAM" id="Phobius"/>
    </source>
</evidence>
<dbReference type="AlphaFoldDB" id="A0A1M7B342"/>
<sequence length="383" mass="45169">MAFIRPTTAGKSQMLKKNIIICPMQLQLPTKNRFFVNAVTENKITPLHHVIFWVIYFAFNFLRWGSYFNDYLYSFKSNLLGFPIHITLTYFTIYYLVPKFIFKRKFVAFVIALITSIFLLVVIKYLLTYFLISYNVWPEGPETHTLTFNYTVVMMLGELYVITFASSIKLTIDWLRETGRVAKLEKEQLETELRLLRAQISPHFFFNTLNNIYALSLEKSDKTPDTIIKLSDLMRYVLYETRDKDQSLRKELVFIQNYLDLEKIRYNQNLQLNFEITGDPKGKKIAPLLLVQFIENAFKHGANKSIEKVKIDIRATIEEKFLYFRVSNTKPKNQGLPTKKQSGGIGLSNVEKRLKLRYGEHEYRLDIFDESDEYIVNLKLKLR</sequence>
<dbReference type="InterPro" id="IPR036890">
    <property type="entry name" value="HATPase_C_sf"/>
</dbReference>
<comment type="caution">
    <text evidence="4">The sequence shown here is derived from an EMBL/GenBank/DDBJ whole genome shotgun (WGS) entry which is preliminary data.</text>
</comment>
<dbReference type="Proteomes" id="UP000198940">
    <property type="component" value="Unassembled WGS sequence"/>
</dbReference>
<dbReference type="InterPro" id="IPR050640">
    <property type="entry name" value="Bact_2-comp_sensor_kinase"/>
</dbReference>
<keyword evidence="4" id="KW-0418">Kinase</keyword>
<dbReference type="STRING" id="1055723.SAMN05216293_3560"/>
<dbReference type="InterPro" id="IPR010559">
    <property type="entry name" value="Sig_transdc_His_kin_internal"/>
</dbReference>
<dbReference type="PANTHER" id="PTHR34220">
    <property type="entry name" value="SENSOR HISTIDINE KINASE YPDA"/>
    <property type="match status" value="1"/>
</dbReference>
<dbReference type="Gene3D" id="3.30.565.10">
    <property type="entry name" value="Histidine kinase-like ATPase, C-terminal domain"/>
    <property type="match status" value="1"/>
</dbReference>
<dbReference type="EMBL" id="FRAT01000011">
    <property type="protein sequence ID" value="SHL49344.1"/>
    <property type="molecule type" value="Genomic_DNA"/>
</dbReference>
<evidence type="ECO:0000313" key="5">
    <source>
        <dbReference type="Proteomes" id="UP000184031"/>
    </source>
</evidence>
<keyword evidence="1" id="KW-1133">Transmembrane helix</keyword>
<organism evidence="4 5">
    <name type="scientific">Flagellimonas taeanensis</name>
    <dbReference type="NCBI Taxonomy" id="1005926"/>
    <lineage>
        <taxon>Bacteria</taxon>
        <taxon>Pseudomonadati</taxon>
        <taxon>Bacteroidota</taxon>
        <taxon>Flavobacteriia</taxon>
        <taxon>Flavobacteriales</taxon>
        <taxon>Flavobacteriaceae</taxon>
        <taxon>Flagellimonas</taxon>
    </lineage>
</organism>
<evidence type="ECO:0000313" key="3">
    <source>
        <dbReference type="EMBL" id="SFC37206.1"/>
    </source>
</evidence>
<feature type="domain" description="Signal transduction histidine kinase internal region" evidence="2">
    <location>
        <begin position="192"/>
        <end position="269"/>
    </location>
</feature>